<evidence type="ECO:0000313" key="4">
    <source>
        <dbReference type="Proteomes" id="UP000230779"/>
    </source>
</evidence>
<dbReference type="EMBL" id="PFMD01000011">
    <property type="protein sequence ID" value="PIY97147.1"/>
    <property type="molecule type" value="Genomic_DNA"/>
</dbReference>
<feature type="transmembrane region" description="Helical" evidence="1">
    <location>
        <begin position="241"/>
        <end position="260"/>
    </location>
</feature>
<organism evidence="3 4">
    <name type="scientific">Candidatus Kerfeldbacteria bacterium CG_4_10_14_0_8_um_filter_42_10</name>
    <dbReference type="NCBI Taxonomy" id="2014248"/>
    <lineage>
        <taxon>Bacteria</taxon>
        <taxon>Candidatus Kerfeldiibacteriota</taxon>
    </lineage>
</organism>
<evidence type="ECO:0000256" key="1">
    <source>
        <dbReference type="SAM" id="Phobius"/>
    </source>
</evidence>
<keyword evidence="1" id="KW-0812">Transmembrane</keyword>
<feature type="transmembrane region" description="Helical" evidence="1">
    <location>
        <begin position="213"/>
        <end position="229"/>
    </location>
</feature>
<dbReference type="PANTHER" id="PTHR36927">
    <property type="entry name" value="BLR4337 PROTEIN"/>
    <property type="match status" value="1"/>
</dbReference>
<feature type="transmembrane region" description="Helical" evidence="1">
    <location>
        <begin position="12"/>
        <end position="36"/>
    </location>
</feature>
<dbReference type="InterPro" id="IPR002656">
    <property type="entry name" value="Acyl_transf_3_dom"/>
</dbReference>
<dbReference type="Proteomes" id="UP000230779">
    <property type="component" value="Unassembled WGS sequence"/>
</dbReference>
<dbReference type="GO" id="GO:0016747">
    <property type="term" value="F:acyltransferase activity, transferring groups other than amino-acyl groups"/>
    <property type="evidence" value="ECO:0007669"/>
    <property type="project" value="InterPro"/>
</dbReference>
<evidence type="ECO:0000313" key="3">
    <source>
        <dbReference type="EMBL" id="PIY97147.1"/>
    </source>
</evidence>
<keyword evidence="1" id="KW-1133">Transmembrane helix</keyword>
<feature type="transmembrane region" description="Helical" evidence="1">
    <location>
        <begin position="280"/>
        <end position="297"/>
    </location>
</feature>
<dbReference type="InterPro" id="IPR050623">
    <property type="entry name" value="Glucan_succinyl_AcylTrfase"/>
</dbReference>
<feature type="transmembrane region" description="Helical" evidence="1">
    <location>
        <begin position="336"/>
        <end position="359"/>
    </location>
</feature>
<accession>A0A2M7RKT6</accession>
<protein>
    <recommendedName>
        <fullName evidence="2">Acyltransferase 3 domain-containing protein</fullName>
    </recommendedName>
</protein>
<dbReference type="Pfam" id="PF01757">
    <property type="entry name" value="Acyl_transf_3"/>
    <property type="match status" value="1"/>
</dbReference>
<evidence type="ECO:0000259" key="2">
    <source>
        <dbReference type="Pfam" id="PF01757"/>
    </source>
</evidence>
<sequence length="376" mass="43158">MEQVNPNRRYDLDWLRVLVIFMLIPFHVAVIFDLGGEYYLRNSEHSVVLSAFTDSVGAWGMPLLFFVAGASAWFALQKYNAGRFIKERLFRLLLPLVLATVTLAPVLGYFGYLHNVGRSVSFWEYYPTFYSFSPSDITGYQGHFTPAHLWFVLFLLVLTMMALPIFRLLNREKGKRFAGRLAGFFSKPGAMFILPVFTVFFIDGWPELADRNVASFFLYLIIGFLFMAQSRFQETIDRQKYTLLALSVFSGIIFILLQSWGEYQSGITLGSMAYDFLADFYAWVSILTLFAFSRAFLNRPGRAVRYAGPASYPVYLIHMPIVVAIGYYVIQWPAGIFTKYAVIVISSFIATFLVYDLLIRRMPLIRWLMGVKVKQG</sequence>
<feature type="domain" description="Acyltransferase 3" evidence="2">
    <location>
        <begin position="10"/>
        <end position="355"/>
    </location>
</feature>
<reference evidence="3 4" key="1">
    <citation type="submission" date="2017-09" db="EMBL/GenBank/DDBJ databases">
        <title>Depth-based differentiation of microbial function through sediment-hosted aquifers and enrichment of novel symbionts in the deep terrestrial subsurface.</title>
        <authorList>
            <person name="Probst A.J."/>
            <person name="Ladd B."/>
            <person name="Jarett J.K."/>
            <person name="Geller-Mcgrath D.E."/>
            <person name="Sieber C.M."/>
            <person name="Emerson J.B."/>
            <person name="Anantharaman K."/>
            <person name="Thomas B.C."/>
            <person name="Malmstrom R."/>
            <person name="Stieglmeier M."/>
            <person name="Klingl A."/>
            <person name="Woyke T."/>
            <person name="Ryan C.M."/>
            <person name="Banfield J.F."/>
        </authorList>
    </citation>
    <scope>NUCLEOTIDE SEQUENCE [LARGE SCALE GENOMIC DNA]</scope>
    <source>
        <strain evidence="3">CG_4_10_14_0_8_um_filter_42_10</strain>
    </source>
</reference>
<dbReference type="PANTHER" id="PTHR36927:SF3">
    <property type="entry name" value="GLUCANS BIOSYNTHESIS PROTEIN C"/>
    <property type="match status" value="1"/>
</dbReference>
<feature type="transmembrane region" description="Helical" evidence="1">
    <location>
        <begin position="56"/>
        <end position="76"/>
    </location>
</feature>
<gene>
    <name evidence="3" type="ORF">COY66_01060</name>
</gene>
<name>A0A2M7RKT6_9BACT</name>
<feature type="transmembrane region" description="Helical" evidence="1">
    <location>
        <begin position="149"/>
        <end position="169"/>
    </location>
</feature>
<feature type="transmembrane region" description="Helical" evidence="1">
    <location>
        <begin position="309"/>
        <end position="330"/>
    </location>
</feature>
<feature type="transmembrane region" description="Helical" evidence="1">
    <location>
        <begin position="181"/>
        <end position="201"/>
    </location>
</feature>
<feature type="transmembrane region" description="Helical" evidence="1">
    <location>
        <begin position="88"/>
        <end position="112"/>
    </location>
</feature>
<proteinExistence type="predicted"/>
<comment type="caution">
    <text evidence="3">The sequence shown here is derived from an EMBL/GenBank/DDBJ whole genome shotgun (WGS) entry which is preliminary data.</text>
</comment>
<dbReference type="AlphaFoldDB" id="A0A2M7RKT6"/>
<keyword evidence="1" id="KW-0472">Membrane</keyword>